<evidence type="ECO:0000256" key="1">
    <source>
        <dbReference type="ARBA" id="ARBA00005495"/>
    </source>
</evidence>
<reference evidence="6 7" key="1">
    <citation type="submission" date="2013-04" db="EMBL/GenBank/DDBJ databases">
        <title>Oceanococcus atlanticus 22II-S10r2 Genome Sequencing.</title>
        <authorList>
            <person name="Lai Q."/>
            <person name="Li G."/>
            <person name="Shao Z."/>
        </authorList>
    </citation>
    <scope>NUCLEOTIDE SEQUENCE [LARGE SCALE GENOMIC DNA]</scope>
    <source>
        <strain evidence="6 7">22II-S10r2</strain>
    </source>
</reference>
<dbReference type="Pfam" id="PF04828">
    <property type="entry name" value="GFA"/>
    <property type="match status" value="1"/>
</dbReference>
<comment type="similarity">
    <text evidence="1">Belongs to the Gfa family.</text>
</comment>
<organism evidence="6 7">
    <name type="scientific">Oceanococcus atlanticus</name>
    <dbReference type="NCBI Taxonomy" id="1317117"/>
    <lineage>
        <taxon>Bacteria</taxon>
        <taxon>Pseudomonadati</taxon>
        <taxon>Pseudomonadota</taxon>
        <taxon>Gammaproteobacteria</taxon>
        <taxon>Chromatiales</taxon>
        <taxon>Oceanococcaceae</taxon>
        <taxon>Oceanococcus</taxon>
    </lineage>
</organism>
<dbReference type="GO" id="GO:0046872">
    <property type="term" value="F:metal ion binding"/>
    <property type="evidence" value="ECO:0007669"/>
    <property type="project" value="UniProtKB-KW"/>
</dbReference>
<dbReference type="RefSeq" id="WP_083562681.1">
    <property type="nucleotide sequence ID" value="NZ_AQQV01000003.1"/>
</dbReference>
<dbReference type="Proteomes" id="UP000192342">
    <property type="component" value="Unassembled WGS sequence"/>
</dbReference>
<dbReference type="InterPro" id="IPR011057">
    <property type="entry name" value="Mss4-like_sf"/>
</dbReference>
<dbReference type="PROSITE" id="PS51891">
    <property type="entry name" value="CENP_V_GFA"/>
    <property type="match status" value="1"/>
</dbReference>
<sequence>MTQDIQPGAAQCGCGQTRFRVHGAPLLRALCHCTICQEFNRAPFADIALYRGRDVDMPADGQVKFNAWRAPPAVQRGRCAACDNPAIEYLSMPLMPTLVIVPVANLPDELDLPAPSLHMFYHSRVADIDDGLPKYSGYWRSQLGFGRHLLPRMMG</sequence>
<protein>
    <recommendedName>
        <fullName evidence="5">CENP-V/GFA domain-containing protein</fullName>
    </recommendedName>
</protein>
<dbReference type="Gene3D" id="3.90.1590.10">
    <property type="entry name" value="glutathione-dependent formaldehyde- activating enzyme (gfa)"/>
    <property type="match status" value="1"/>
</dbReference>
<name>A0A1Y1SCK0_9GAMM</name>
<keyword evidence="4" id="KW-0456">Lyase</keyword>
<gene>
    <name evidence="6" type="ORF">ATO7_13808</name>
</gene>
<keyword evidence="2" id="KW-0479">Metal-binding</keyword>
<accession>A0A1Y1SCK0</accession>
<comment type="caution">
    <text evidence="6">The sequence shown here is derived from an EMBL/GenBank/DDBJ whole genome shotgun (WGS) entry which is preliminary data.</text>
</comment>
<dbReference type="STRING" id="1317117.ATO7_13808"/>
<proteinExistence type="inferred from homology"/>
<evidence type="ECO:0000259" key="5">
    <source>
        <dbReference type="PROSITE" id="PS51891"/>
    </source>
</evidence>
<evidence type="ECO:0000256" key="2">
    <source>
        <dbReference type="ARBA" id="ARBA00022723"/>
    </source>
</evidence>
<dbReference type="SUPFAM" id="SSF51316">
    <property type="entry name" value="Mss4-like"/>
    <property type="match status" value="1"/>
</dbReference>
<dbReference type="EMBL" id="AQQV01000003">
    <property type="protein sequence ID" value="ORE86377.1"/>
    <property type="molecule type" value="Genomic_DNA"/>
</dbReference>
<dbReference type="OrthoDB" id="9786619at2"/>
<keyword evidence="3" id="KW-0862">Zinc</keyword>
<evidence type="ECO:0000313" key="7">
    <source>
        <dbReference type="Proteomes" id="UP000192342"/>
    </source>
</evidence>
<dbReference type="PANTHER" id="PTHR33337">
    <property type="entry name" value="GFA DOMAIN-CONTAINING PROTEIN"/>
    <property type="match status" value="1"/>
</dbReference>
<keyword evidence="7" id="KW-1185">Reference proteome</keyword>
<dbReference type="PANTHER" id="PTHR33337:SF40">
    <property type="entry name" value="CENP-V_GFA DOMAIN-CONTAINING PROTEIN-RELATED"/>
    <property type="match status" value="1"/>
</dbReference>
<feature type="domain" description="CENP-V/GFA" evidence="5">
    <location>
        <begin position="6"/>
        <end position="136"/>
    </location>
</feature>
<evidence type="ECO:0000313" key="6">
    <source>
        <dbReference type="EMBL" id="ORE86377.1"/>
    </source>
</evidence>
<dbReference type="GO" id="GO:0016846">
    <property type="term" value="F:carbon-sulfur lyase activity"/>
    <property type="evidence" value="ECO:0007669"/>
    <property type="project" value="InterPro"/>
</dbReference>
<evidence type="ECO:0000256" key="4">
    <source>
        <dbReference type="ARBA" id="ARBA00023239"/>
    </source>
</evidence>
<dbReference type="AlphaFoldDB" id="A0A1Y1SCK0"/>
<evidence type="ECO:0000256" key="3">
    <source>
        <dbReference type="ARBA" id="ARBA00022833"/>
    </source>
</evidence>
<dbReference type="InterPro" id="IPR006913">
    <property type="entry name" value="CENP-V/GFA"/>
</dbReference>